<dbReference type="InterPro" id="IPR053195">
    <property type="entry name" value="Bax-like"/>
</dbReference>
<feature type="domain" description="Mannosyl-glycoprotein endo-beta-N-acetylglucosamidase-like" evidence="2">
    <location>
        <begin position="116"/>
        <end position="252"/>
    </location>
</feature>
<dbReference type="Pfam" id="PF01832">
    <property type="entry name" value="Glucosaminidase"/>
    <property type="match status" value="1"/>
</dbReference>
<accession>A0ABY6MZD6</accession>
<dbReference type="RefSeq" id="WP_265046673.1">
    <property type="nucleotide sequence ID" value="NZ_CP100390.1"/>
</dbReference>
<dbReference type="PANTHER" id="PTHR40572:SF1">
    <property type="entry name" value="PROTEIN BAX"/>
    <property type="match status" value="1"/>
</dbReference>
<dbReference type="PANTHER" id="PTHR40572">
    <property type="entry name" value="PROTEIN BAX"/>
    <property type="match status" value="1"/>
</dbReference>
<evidence type="ECO:0000256" key="1">
    <source>
        <dbReference type="SAM" id="SignalP"/>
    </source>
</evidence>
<evidence type="ECO:0000259" key="2">
    <source>
        <dbReference type="SMART" id="SM00047"/>
    </source>
</evidence>
<sequence>MQTATTRMIPLSFFTILASFFFFGTQVAPTKTEQTASHNTAEERRNLKKLSHKPLPNFASIQNTQEKKQQFFGYLMPIVEQVNNEVLIERTKILTLMQKPSRSKSDKAYLKKVAKKYRVNANITDRNVFFKHLLRKIDQIPPSLVLAQAANESAWGTSRFAVKGNNLFGQWCFSKGCGLVPSQRDGGASHEVAKFDSVYNSVESYILNLNRHTQYAELRAIRLQLRDNNKPVMGIQLASGLVGYSERGDEYVDEIRSMIRFNNLSSLDKNS</sequence>
<feature type="chain" id="PRO_5047076520" evidence="1">
    <location>
        <begin position="25"/>
        <end position="271"/>
    </location>
</feature>
<dbReference type="InterPro" id="IPR002901">
    <property type="entry name" value="MGlyc_endo_b_GlcNAc-like_dom"/>
</dbReference>
<evidence type="ECO:0000313" key="4">
    <source>
        <dbReference type="Proteomes" id="UP001163739"/>
    </source>
</evidence>
<dbReference type="Proteomes" id="UP001163739">
    <property type="component" value="Chromosome"/>
</dbReference>
<gene>
    <name evidence="3" type="ORF">NKI27_14075</name>
</gene>
<name>A0ABY6MZD6_9ALTE</name>
<feature type="signal peptide" evidence="1">
    <location>
        <begin position="1"/>
        <end position="24"/>
    </location>
</feature>
<organism evidence="3 4">
    <name type="scientific">Alkalimarinus alittae</name>
    <dbReference type="NCBI Taxonomy" id="2961619"/>
    <lineage>
        <taxon>Bacteria</taxon>
        <taxon>Pseudomonadati</taxon>
        <taxon>Pseudomonadota</taxon>
        <taxon>Gammaproteobacteria</taxon>
        <taxon>Alteromonadales</taxon>
        <taxon>Alteromonadaceae</taxon>
        <taxon>Alkalimarinus</taxon>
    </lineage>
</organism>
<dbReference type="SMART" id="SM00047">
    <property type="entry name" value="LYZ2"/>
    <property type="match status" value="1"/>
</dbReference>
<proteinExistence type="predicted"/>
<protein>
    <submittedName>
        <fullName evidence="3">Glucosaminidase domain-containing protein</fullName>
    </submittedName>
</protein>
<dbReference type="EMBL" id="CP100390">
    <property type="protein sequence ID" value="UZE95184.1"/>
    <property type="molecule type" value="Genomic_DNA"/>
</dbReference>
<evidence type="ECO:0000313" key="3">
    <source>
        <dbReference type="EMBL" id="UZE95184.1"/>
    </source>
</evidence>
<reference evidence="3" key="1">
    <citation type="submission" date="2022-06" db="EMBL/GenBank/DDBJ databases">
        <title>Alkalimarinus sp. nov., isolated from gut of a Alitta virens.</title>
        <authorList>
            <person name="Yang A.I."/>
            <person name="Shin N.-R."/>
        </authorList>
    </citation>
    <scope>NUCLEOTIDE SEQUENCE</scope>
    <source>
        <strain evidence="3">A2M4</strain>
    </source>
</reference>
<dbReference type="Gene3D" id="1.10.530.10">
    <property type="match status" value="1"/>
</dbReference>
<keyword evidence="1" id="KW-0732">Signal</keyword>
<keyword evidence="4" id="KW-1185">Reference proteome</keyword>